<name>A0A1D6J9J1_MAIZE</name>
<sequence length="74" mass="8026">MGELVLRSMHQHLLQEPKVAGVQCRLGWGWWGRPGDGSHTRFRPPPASLRRQGARGGPAGPRIGDGTCSTTTHT</sequence>
<protein>
    <submittedName>
        <fullName evidence="1">Uncharacterized protein</fullName>
    </submittedName>
</protein>
<organism evidence="1">
    <name type="scientific">Zea mays</name>
    <name type="common">Maize</name>
    <dbReference type="NCBI Taxonomy" id="4577"/>
    <lineage>
        <taxon>Eukaryota</taxon>
        <taxon>Viridiplantae</taxon>
        <taxon>Streptophyta</taxon>
        <taxon>Embryophyta</taxon>
        <taxon>Tracheophyta</taxon>
        <taxon>Spermatophyta</taxon>
        <taxon>Magnoliopsida</taxon>
        <taxon>Liliopsida</taxon>
        <taxon>Poales</taxon>
        <taxon>Poaceae</taxon>
        <taxon>PACMAD clade</taxon>
        <taxon>Panicoideae</taxon>
        <taxon>Andropogonodae</taxon>
        <taxon>Andropogoneae</taxon>
        <taxon>Tripsacinae</taxon>
        <taxon>Zea</taxon>
    </lineage>
</organism>
<dbReference type="EMBL" id="CM000786">
    <property type="protein sequence ID" value="AQK44581.1"/>
    <property type="molecule type" value="Genomic_DNA"/>
</dbReference>
<dbReference type="AlphaFoldDB" id="A0A1D6J9J1"/>
<reference evidence="1" key="1">
    <citation type="submission" date="2015-12" db="EMBL/GenBank/DDBJ databases">
        <title>Update maize B73 reference genome by single molecule sequencing technologies.</title>
        <authorList>
            <consortium name="Maize Genome Sequencing Project"/>
            <person name="Ware D."/>
        </authorList>
    </citation>
    <scope>NUCLEOTIDE SEQUENCE</scope>
    <source>
        <tissue evidence="1">Seedling</tissue>
    </source>
</reference>
<dbReference type="InParanoid" id="A0A1D6J9J1"/>
<gene>
    <name evidence="1" type="ORF">ZEAMMB73_Zm00001d025785</name>
</gene>
<evidence type="ECO:0000313" key="1">
    <source>
        <dbReference type="EMBL" id="AQK44581.1"/>
    </source>
</evidence>
<proteinExistence type="predicted"/>
<accession>A0A1D6J9J1</accession>